<dbReference type="EC" id="2.7.7.7" evidence="8"/>
<dbReference type="InterPro" id="IPR050238">
    <property type="entry name" value="DNA_Rep/Repair_Clamp_Loader"/>
</dbReference>
<evidence type="ECO:0000256" key="3">
    <source>
        <dbReference type="ARBA" id="ARBA00022741"/>
    </source>
</evidence>
<reference evidence="12" key="1">
    <citation type="submission" date="2021-04" db="EMBL/GenBank/DDBJ databases">
        <title>A novel Synergistetes isolate from a pyrite-forming mixed culture.</title>
        <authorList>
            <person name="Bunk B."/>
            <person name="Sproer C."/>
            <person name="Spring S."/>
            <person name="Pester M."/>
        </authorList>
    </citation>
    <scope>NUCLEOTIDE SEQUENCE [LARGE SCALE GENOMIC DNA]</scope>
    <source>
        <strain evidence="12">J.5.4.2-T.3.5.2</strain>
    </source>
</reference>
<keyword evidence="8 11" id="KW-0808">Transferase</keyword>
<keyword evidence="6 8" id="KW-0239">DNA-directed DNA polymerase</keyword>
<evidence type="ECO:0000256" key="2">
    <source>
        <dbReference type="ARBA" id="ARBA00022723"/>
    </source>
</evidence>
<evidence type="ECO:0000256" key="7">
    <source>
        <dbReference type="ARBA" id="ARBA00049244"/>
    </source>
</evidence>
<name>A0A9Q7AJW2_9BACT</name>
<dbReference type="InterPro" id="IPR008921">
    <property type="entry name" value="DNA_pol3_clamp-load_cplx_C"/>
</dbReference>
<feature type="compositionally biased region" description="Basic and acidic residues" evidence="9">
    <location>
        <begin position="580"/>
        <end position="589"/>
    </location>
</feature>
<feature type="compositionally biased region" description="Basic and acidic residues" evidence="9">
    <location>
        <begin position="415"/>
        <end position="429"/>
    </location>
</feature>
<gene>
    <name evidence="8 11" type="primary">dnaX</name>
    <name evidence="11" type="ORF">KAR29_07810</name>
</gene>
<dbReference type="InterPro" id="IPR045085">
    <property type="entry name" value="HLD_clamp_pol_III_gamma_tau"/>
</dbReference>
<dbReference type="CDD" id="cd00009">
    <property type="entry name" value="AAA"/>
    <property type="match status" value="1"/>
</dbReference>
<accession>A0A9Q7AJW2</accession>
<dbReference type="CDD" id="cd18137">
    <property type="entry name" value="HLD_clamp_pol_III_gamma_tau"/>
    <property type="match status" value="1"/>
</dbReference>
<comment type="function">
    <text evidence="8">DNA polymerase III is a complex, multichain enzyme responsible for most of the replicative synthesis in bacteria. This DNA polymerase also exhibits 3' to 5' exonuclease activity.</text>
</comment>
<keyword evidence="2" id="KW-0479">Metal-binding</keyword>
<feature type="compositionally biased region" description="Basic and acidic residues" evidence="9">
    <location>
        <begin position="555"/>
        <end position="568"/>
    </location>
</feature>
<dbReference type="Pfam" id="PF13177">
    <property type="entry name" value="DNA_pol3_delta2"/>
    <property type="match status" value="1"/>
</dbReference>
<evidence type="ECO:0000256" key="4">
    <source>
        <dbReference type="ARBA" id="ARBA00022833"/>
    </source>
</evidence>
<feature type="domain" description="AAA+ ATPase" evidence="10">
    <location>
        <begin position="36"/>
        <end position="179"/>
    </location>
</feature>
<dbReference type="GO" id="GO:0003677">
    <property type="term" value="F:DNA binding"/>
    <property type="evidence" value="ECO:0007669"/>
    <property type="project" value="InterPro"/>
</dbReference>
<dbReference type="Gene3D" id="3.40.50.300">
    <property type="entry name" value="P-loop containing nucleotide triphosphate hydrolases"/>
    <property type="match status" value="1"/>
</dbReference>
<evidence type="ECO:0000313" key="12">
    <source>
        <dbReference type="Proteomes" id="UP000671879"/>
    </source>
</evidence>
<dbReference type="GO" id="GO:0046872">
    <property type="term" value="F:metal ion binding"/>
    <property type="evidence" value="ECO:0007669"/>
    <property type="project" value="UniProtKB-KW"/>
</dbReference>
<keyword evidence="8" id="KW-0235">DNA replication</keyword>
<keyword evidence="4" id="KW-0862">Zinc</keyword>
<dbReference type="InterPro" id="IPR027417">
    <property type="entry name" value="P-loop_NTPase"/>
</dbReference>
<dbReference type="PRINTS" id="PR00300">
    <property type="entry name" value="CLPPROTEASEA"/>
</dbReference>
<dbReference type="SMART" id="SM00382">
    <property type="entry name" value="AAA"/>
    <property type="match status" value="1"/>
</dbReference>
<keyword evidence="3 8" id="KW-0547">Nucleotide-binding</keyword>
<dbReference type="EMBL" id="CP072943">
    <property type="protein sequence ID" value="QTX31297.1"/>
    <property type="molecule type" value="Genomic_DNA"/>
</dbReference>
<dbReference type="NCBIfam" id="TIGR02397">
    <property type="entry name" value="dnaX_nterm"/>
    <property type="match status" value="1"/>
</dbReference>
<dbReference type="RefSeq" id="WP_274372447.1">
    <property type="nucleotide sequence ID" value="NZ_CP072943.1"/>
</dbReference>
<dbReference type="InterPro" id="IPR001270">
    <property type="entry name" value="ClpA/B"/>
</dbReference>
<dbReference type="FunFam" id="1.10.8.60:FF:000013">
    <property type="entry name" value="DNA polymerase III subunit gamma/tau"/>
    <property type="match status" value="1"/>
</dbReference>
<evidence type="ECO:0000256" key="9">
    <source>
        <dbReference type="SAM" id="MobiDB-lite"/>
    </source>
</evidence>
<dbReference type="Gene3D" id="1.10.8.60">
    <property type="match status" value="1"/>
</dbReference>
<evidence type="ECO:0000256" key="1">
    <source>
        <dbReference type="ARBA" id="ARBA00006360"/>
    </source>
</evidence>
<feature type="region of interest" description="Disordered" evidence="9">
    <location>
        <begin position="607"/>
        <end position="630"/>
    </location>
</feature>
<dbReference type="Proteomes" id="UP000671879">
    <property type="component" value="Chromosome"/>
</dbReference>
<protein>
    <recommendedName>
        <fullName evidence="8">DNA polymerase III subunit gamma/tau</fullName>
        <ecNumber evidence="8">2.7.7.7</ecNumber>
    </recommendedName>
</protein>
<dbReference type="FunFam" id="3.40.50.300:FF:000014">
    <property type="entry name" value="DNA polymerase III subunit gamma/tau"/>
    <property type="match status" value="1"/>
</dbReference>
<dbReference type="InterPro" id="IPR012763">
    <property type="entry name" value="DNA_pol_III_sug/sutau_N"/>
</dbReference>
<keyword evidence="8 11" id="KW-0548">Nucleotidyltransferase</keyword>
<evidence type="ECO:0000256" key="6">
    <source>
        <dbReference type="ARBA" id="ARBA00022932"/>
    </source>
</evidence>
<dbReference type="GO" id="GO:0003887">
    <property type="term" value="F:DNA-directed DNA polymerase activity"/>
    <property type="evidence" value="ECO:0007669"/>
    <property type="project" value="UniProtKB-KW"/>
</dbReference>
<dbReference type="Pfam" id="PF22608">
    <property type="entry name" value="DNAX_ATPase_lid"/>
    <property type="match status" value="1"/>
</dbReference>
<dbReference type="PANTHER" id="PTHR11669:SF0">
    <property type="entry name" value="PROTEIN STICHEL-LIKE 2"/>
    <property type="match status" value="1"/>
</dbReference>
<dbReference type="KEGG" id="aram:KAR29_07810"/>
<organism evidence="11 12">
    <name type="scientific">Aminithiophilus ramosus</name>
    <dbReference type="NCBI Taxonomy" id="3029084"/>
    <lineage>
        <taxon>Bacteria</taxon>
        <taxon>Thermotogati</taxon>
        <taxon>Synergistota</taxon>
        <taxon>Synergistia</taxon>
        <taxon>Synergistales</taxon>
        <taxon>Aminithiophilaceae</taxon>
        <taxon>Aminithiophilus</taxon>
    </lineage>
</organism>
<dbReference type="PANTHER" id="PTHR11669">
    <property type="entry name" value="REPLICATION FACTOR C / DNA POLYMERASE III GAMMA-TAU SUBUNIT"/>
    <property type="match status" value="1"/>
</dbReference>
<comment type="subunit">
    <text evidence="8">DNA polymerase III contains a core (composed of alpha, epsilon and theta chains) that associates with a tau subunit. This core dimerizes to form the POLIII' complex. PolIII' associates with the gamma complex (composed of gamma, delta, delta', psi and chi chains) and with the beta chain to form the complete DNA polymerase III complex.</text>
</comment>
<dbReference type="GO" id="GO:0009360">
    <property type="term" value="C:DNA polymerase III complex"/>
    <property type="evidence" value="ECO:0007669"/>
    <property type="project" value="InterPro"/>
</dbReference>
<dbReference type="InterPro" id="IPR003593">
    <property type="entry name" value="AAA+_ATPase"/>
</dbReference>
<keyword evidence="5 8" id="KW-0067">ATP-binding</keyword>
<feature type="region of interest" description="Disordered" evidence="9">
    <location>
        <begin position="545"/>
        <end position="589"/>
    </location>
</feature>
<evidence type="ECO:0000256" key="5">
    <source>
        <dbReference type="ARBA" id="ARBA00022840"/>
    </source>
</evidence>
<dbReference type="SUPFAM" id="SSF48019">
    <property type="entry name" value="post-AAA+ oligomerization domain-like"/>
    <property type="match status" value="1"/>
</dbReference>
<keyword evidence="12" id="KW-1185">Reference proteome</keyword>
<evidence type="ECO:0000313" key="11">
    <source>
        <dbReference type="EMBL" id="QTX31297.1"/>
    </source>
</evidence>
<dbReference type="SUPFAM" id="SSF52540">
    <property type="entry name" value="P-loop containing nucleoside triphosphate hydrolases"/>
    <property type="match status" value="1"/>
</dbReference>
<dbReference type="GO" id="GO:0006261">
    <property type="term" value="P:DNA-templated DNA replication"/>
    <property type="evidence" value="ECO:0007669"/>
    <property type="project" value="TreeGrafter"/>
</dbReference>
<feature type="region of interest" description="Disordered" evidence="9">
    <location>
        <begin position="362"/>
        <end position="457"/>
    </location>
</feature>
<evidence type="ECO:0000259" key="10">
    <source>
        <dbReference type="SMART" id="SM00382"/>
    </source>
</evidence>
<proteinExistence type="inferred from homology"/>
<dbReference type="GO" id="GO:0005524">
    <property type="term" value="F:ATP binding"/>
    <property type="evidence" value="ECO:0007669"/>
    <property type="project" value="UniProtKB-KW"/>
</dbReference>
<dbReference type="AlphaFoldDB" id="A0A9Q7AJW2"/>
<comment type="catalytic activity">
    <reaction evidence="7 8">
        <text>DNA(n) + a 2'-deoxyribonucleoside 5'-triphosphate = DNA(n+1) + diphosphate</text>
        <dbReference type="Rhea" id="RHEA:22508"/>
        <dbReference type="Rhea" id="RHEA-COMP:17339"/>
        <dbReference type="Rhea" id="RHEA-COMP:17340"/>
        <dbReference type="ChEBI" id="CHEBI:33019"/>
        <dbReference type="ChEBI" id="CHEBI:61560"/>
        <dbReference type="ChEBI" id="CHEBI:173112"/>
        <dbReference type="EC" id="2.7.7.7"/>
    </reaction>
</comment>
<evidence type="ECO:0000256" key="8">
    <source>
        <dbReference type="RuleBase" id="RU364063"/>
    </source>
</evidence>
<sequence length="630" mass="68750">MYLSLYRRYRPQFFADVVGQEPAVAVLVRGLLSGRTGQAYLFSGPRGSGKTTLARLLAKAVNCSERKGGAEPCGHCRSCLSITDGESLDVMEIDGASNNGVEEVRELKAKVALAPFASPVKVYIIDEVHMLSMAAFNALLKTLEEPPEQVLFILATTEPQKVPVTIRSRCQHIPFRRIAVAGILERLRRVCDEEETPYEEEALWEIARQADGALRDALSLLEQALSFGEGRLSLAALRALSGGGTRVDLERWVSLLPERPGEADRELREMIASGVSPERLLDGAFLLFRDLWVCRNWGGEVLAELDLAPPEREYLLEEASRWSAERLWRAMRLCQELMGRARLGLRGDVLAGLLSVSLAESGRTSVGLPRSSEEKGSGEMPGSGRKGAMAPPDVPRSSASASGPFPPPFPANFGPEREGLRSDPDRSGAERALSPSLPEIGPSEPSSERTTAETGAPGTFEALRERLGRRDPVLAASLLHCRVDLREGILEISVPREEPFPFSVLTAPRGLCQLALAAKEAGFGEGCLKVGDEIRPLVVQEADEGDEARPFLIPQDRRRRSDEGERAAESPQAEGAPSPRRSESALESQVERVLRWTSGDLLVLRAEAAAESEEKPLVAQESLDEEELQE</sequence>
<comment type="similarity">
    <text evidence="1 8">Belongs to the DnaX/STICHEL family.</text>
</comment>